<dbReference type="GO" id="GO:0051321">
    <property type="term" value="P:meiotic cell cycle"/>
    <property type="evidence" value="ECO:0007669"/>
    <property type="project" value="TreeGrafter"/>
</dbReference>
<reference evidence="8 9" key="1">
    <citation type="journal article" date="2010" name="Nat. Biotechnol.">
        <title>Genome sequence of the model mushroom Schizophyllum commune.</title>
        <authorList>
            <person name="Ohm R.A."/>
            <person name="de Jong J.F."/>
            <person name="Lugones L.G."/>
            <person name="Aerts A."/>
            <person name="Kothe E."/>
            <person name="Stajich J.E."/>
            <person name="de Vries R.P."/>
            <person name="Record E."/>
            <person name="Levasseur A."/>
            <person name="Baker S.E."/>
            <person name="Bartholomew K.A."/>
            <person name="Coutinho P.M."/>
            <person name="Erdmann S."/>
            <person name="Fowler T.J."/>
            <person name="Gathman A.C."/>
            <person name="Lombard V."/>
            <person name="Henrissat B."/>
            <person name="Knabe N."/>
            <person name="Kuees U."/>
            <person name="Lilly W.W."/>
            <person name="Lindquist E."/>
            <person name="Lucas S."/>
            <person name="Magnuson J.K."/>
            <person name="Piumi F."/>
            <person name="Raudaskoski M."/>
            <person name="Salamov A."/>
            <person name="Schmutz J."/>
            <person name="Schwarze F.W.M.R."/>
            <person name="vanKuyk P.A."/>
            <person name="Horton J.S."/>
            <person name="Grigoriev I.V."/>
            <person name="Woesten H.A.B."/>
        </authorList>
    </citation>
    <scope>NUCLEOTIDE SEQUENCE [LARGE SCALE GENOMIC DNA]</scope>
    <source>
        <strain evidence="9">H4-8 / FGSC 9210</strain>
    </source>
</reference>
<accession>D8Q8T6</accession>
<organism evidence="9">
    <name type="scientific">Schizophyllum commune (strain H4-8 / FGSC 9210)</name>
    <name type="common">Split gill fungus</name>
    <dbReference type="NCBI Taxonomy" id="578458"/>
    <lineage>
        <taxon>Eukaryota</taxon>
        <taxon>Fungi</taxon>
        <taxon>Dikarya</taxon>
        <taxon>Basidiomycota</taxon>
        <taxon>Agaricomycotina</taxon>
        <taxon>Agaricomycetes</taxon>
        <taxon>Agaricomycetidae</taxon>
        <taxon>Agaricales</taxon>
        <taxon>Schizophyllaceae</taxon>
        <taxon>Schizophyllum</taxon>
    </lineage>
</organism>
<evidence type="ECO:0000256" key="2">
    <source>
        <dbReference type="ARBA" id="ARBA00022490"/>
    </source>
</evidence>
<feature type="domain" description="Gamma tubulin complex component C-terminal" evidence="7">
    <location>
        <begin position="367"/>
        <end position="774"/>
    </location>
</feature>
<dbReference type="GO" id="GO:0031122">
    <property type="term" value="P:cytoplasmic microtubule organization"/>
    <property type="evidence" value="ECO:0007669"/>
    <property type="project" value="TreeGrafter"/>
</dbReference>
<dbReference type="GO" id="GO:0005816">
    <property type="term" value="C:spindle pole body"/>
    <property type="evidence" value="ECO:0007669"/>
    <property type="project" value="UniProtKB-ARBA"/>
</dbReference>
<dbReference type="InterPro" id="IPR007259">
    <property type="entry name" value="GCP"/>
</dbReference>
<dbReference type="EMBL" id="GL377308">
    <property type="protein sequence ID" value="EFI95119.1"/>
    <property type="molecule type" value="Genomic_DNA"/>
</dbReference>
<evidence type="ECO:0000259" key="7">
    <source>
        <dbReference type="Pfam" id="PF04130"/>
    </source>
</evidence>
<dbReference type="AlphaFoldDB" id="D8Q8T6"/>
<dbReference type="Pfam" id="PF04130">
    <property type="entry name" value="GCP_C_terminal"/>
    <property type="match status" value="1"/>
</dbReference>
<evidence type="ECO:0000256" key="3">
    <source>
        <dbReference type="ARBA" id="ARBA00022701"/>
    </source>
</evidence>
<dbReference type="STRING" id="578458.D8Q8T6"/>
<dbReference type="HOGENOM" id="CLU_011863_1_0_1"/>
<dbReference type="PANTHER" id="PTHR19302">
    <property type="entry name" value="GAMMA TUBULIN COMPLEX PROTEIN"/>
    <property type="match status" value="1"/>
</dbReference>
<dbReference type="Gene3D" id="1.20.120.1900">
    <property type="entry name" value="Gamma-tubulin complex, C-terminal domain"/>
    <property type="match status" value="1"/>
</dbReference>
<dbReference type="Proteomes" id="UP000007431">
    <property type="component" value="Unassembled WGS sequence"/>
</dbReference>
<evidence type="ECO:0000256" key="1">
    <source>
        <dbReference type="ARBA" id="ARBA00010337"/>
    </source>
</evidence>
<dbReference type="GO" id="GO:0043015">
    <property type="term" value="F:gamma-tubulin binding"/>
    <property type="evidence" value="ECO:0007669"/>
    <property type="project" value="InterPro"/>
</dbReference>
<dbReference type="GO" id="GO:0051225">
    <property type="term" value="P:spindle assembly"/>
    <property type="evidence" value="ECO:0007669"/>
    <property type="project" value="TreeGrafter"/>
</dbReference>
<dbReference type="GeneID" id="9591442"/>
<dbReference type="OrthoDB" id="775571at2759"/>
<comment type="subcellular location">
    <subcellularLocation>
        <location evidence="5">Cytoplasm</location>
        <location evidence="5">Cytoskeleton</location>
        <location evidence="5">Microtubule organizing center</location>
    </subcellularLocation>
</comment>
<dbReference type="InParanoid" id="D8Q8T6"/>
<dbReference type="GO" id="GO:0000278">
    <property type="term" value="P:mitotic cell cycle"/>
    <property type="evidence" value="ECO:0007669"/>
    <property type="project" value="TreeGrafter"/>
</dbReference>
<dbReference type="RefSeq" id="XP_003030022.1">
    <property type="nucleotide sequence ID" value="XM_003029976.1"/>
</dbReference>
<comment type="similarity">
    <text evidence="1 5">Belongs to the TUBGCP family.</text>
</comment>
<feature type="region of interest" description="Disordered" evidence="6">
    <location>
        <begin position="171"/>
        <end position="196"/>
    </location>
</feature>
<protein>
    <recommendedName>
        <fullName evidence="5">Spindle pole body component</fullName>
    </recommendedName>
</protein>
<evidence type="ECO:0000313" key="9">
    <source>
        <dbReference type="Proteomes" id="UP000007431"/>
    </source>
</evidence>
<dbReference type="GO" id="GO:0000922">
    <property type="term" value="C:spindle pole"/>
    <property type="evidence" value="ECO:0007669"/>
    <property type="project" value="InterPro"/>
</dbReference>
<dbReference type="GO" id="GO:0005874">
    <property type="term" value="C:microtubule"/>
    <property type="evidence" value="ECO:0007669"/>
    <property type="project" value="UniProtKB-KW"/>
</dbReference>
<name>D8Q8T6_SCHCM</name>
<dbReference type="OMA" id="DYCFHVG"/>
<proteinExistence type="inferred from homology"/>
<keyword evidence="3 5" id="KW-0493">Microtubule</keyword>
<feature type="compositionally biased region" description="Acidic residues" evidence="6">
    <location>
        <begin position="179"/>
        <end position="196"/>
    </location>
</feature>
<evidence type="ECO:0000256" key="4">
    <source>
        <dbReference type="ARBA" id="ARBA00023212"/>
    </source>
</evidence>
<dbReference type="GO" id="GO:0051011">
    <property type="term" value="F:microtubule minus-end binding"/>
    <property type="evidence" value="ECO:0007669"/>
    <property type="project" value="TreeGrafter"/>
</dbReference>
<dbReference type="VEuPathDB" id="FungiDB:SCHCODRAFT_02507550"/>
<evidence type="ECO:0000256" key="5">
    <source>
        <dbReference type="RuleBase" id="RU363050"/>
    </source>
</evidence>
<keyword evidence="2 5" id="KW-0963">Cytoplasm</keyword>
<dbReference type="GO" id="GO:0007020">
    <property type="term" value="P:microtubule nucleation"/>
    <property type="evidence" value="ECO:0007669"/>
    <property type="project" value="InterPro"/>
</dbReference>
<gene>
    <name evidence="8" type="ORF">SCHCODRAFT_77482</name>
</gene>
<sequence>MIDGKDDVVSESLIHRFVNIGTMMRRLEIFADALKSRHEDPTGYALQYAMLTVLTYLRDTSVDASIPVGDATFHATWLRYGDLEATLMALTTFVGRTPDHGPEGYEAVDLRPIPLLSRLYDHLNLQIDRQSPRVTRAILAFLLTHACVHYFKRLSATVGLGLSSTIHQENNIPVPKEVDDPEDDGGPEEPVTDTELDAYPSFVPGYLSELLPKARRSLVLLRAADASHPMLVDAGEYTLTWFWSIEDIVASQEALDGRRTQTAAGSKNDETKNLCIDPSTSYKPELSAFHMFDLDPGAHLSNANLVTTSTSPLHAFISSFPDSLPPLTPTLAHLTELVLQPLAARAEALSRALLGVFFTSSMDLNFRAHLEVLRSYLLCTSPAFTARLTAALFDDGLDRRGTHSSLMVPGLSARTRQKQKEEDLKAATDPWAVGLAPALLERGSWPPVGADLSFLLRTVILDSFEATCAMAISLPVASKEADDAGRDRAVLKYDVDNRLGFAIRDLPEGTGKEGWMNPLCTALDFLYMEYRPPHPLDVLISQDTLTKYQRLFSFILRLLRVQHAMSSLYRMSTDSVAPVFDTLAQARKKLLHLRFVAQSFVAAVSSYVFDAAMRGNFDAFLDRVSLSAAQLSASAESEEEEAFTDVFSLADAHSGMMNDILNACLLRSGQRSVSKLLQQSLETILQLCVMIGELKEERIEEYRAAAALDEIYDTFRSKTSTLCKVLQGMCDRGPGTVMSRDGTLTANEKRPRRPIGGAEAVTHLLLRLDMTTWWSRY</sequence>
<dbReference type="InterPro" id="IPR040457">
    <property type="entry name" value="GCP_C"/>
</dbReference>
<dbReference type="PANTHER" id="PTHR19302:SF70">
    <property type="entry name" value="GAMMA-TUBULIN COMPLEX COMPONENT 6"/>
    <property type="match status" value="1"/>
</dbReference>
<dbReference type="KEGG" id="scm:SCHCO_02507550"/>
<keyword evidence="9" id="KW-1185">Reference proteome</keyword>
<dbReference type="GO" id="GO:0000930">
    <property type="term" value="C:gamma-tubulin complex"/>
    <property type="evidence" value="ECO:0007669"/>
    <property type="project" value="TreeGrafter"/>
</dbReference>
<evidence type="ECO:0000313" key="8">
    <source>
        <dbReference type="EMBL" id="EFI95119.1"/>
    </source>
</evidence>
<dbReference type="eggNOG" id="KOG2000">
    <property type="taxonomic scope" value="Eukaryota"/>
</dbReference>
<evidence type="ECO:0000256" key="6">
    <source>
        <dbReference type="SAM" id="MobiDB-lite"/>
    </source>
</evidence>
<dbReference type="InterPro" id="IPR042241">
    <property type="entry name" value="GCP_C_sf"/>
</dbReference>
<keyword evidence="4 5" id="KW-0206">Cytoskeleton</keyword>